<gene>
    <name evidence="1" type="ORF">OVA965_LOCUS32342</name>
    <name evidence="2" type="ORF">TMI583_LOCUS33200</name>
</gene>
<dbReference type="Proteomes" id="UP000682733">
    <property type="component" value="Unassembled WGS sequence"/>
</dbReference>
<evidence type="ECO:0000313" key="2">
    <source>
        <dbReference type="EMBL" id="CAF4194108.1"/>
    </source>
</evidence>
<dbReference type="SUPFAM" id="SSF117281">
    <property type="entry name" value="Kelch motif"/>
    <property type="match status" value="1"/>
</dbReference>
<reference evidence="2" key="1">
    <citation type="submission" date="2021-02" db="EMBL/GenBank/DDBJ databases">
        <authorList>
            <person name="Nowell W R."/>
        </authorList>
    </citation>
    <scope>NUCLEOTIDE SEQUENCE</scope>
</reference>
<dbReference type="AlphaFoldDB" id="A0A8S2RYS8"/>
<accession>A0A8S2RYS8</accession>
<evidence type="ECO:0000313" key="3">
    <source>
        <dbReference type="Proteomes" id="UP000682733"/>
    </source>
</evidence>
<evidence type="ECO:0000313" key="1">
    <source>
        <dbReference type="EMBL" id="CAF1386085.1"/>
    </source>
</evidence>
<dbReference type="Proteomes" id="UP000677228">
    <property type="component" value="Unassembled WGS sequence"/>
</dbReference>
<dbReference type="EMBL" id="CAJNOK010025127">
    <property type="protein sequence ID" value="CAF1386085.1"/>
    <property type="molecule type" value="Genomic_DNA"/>
</dbReference>
<proteinExistence type="predicted"/>
<sequence>AWTTIGSMNSARLAHTASILTNGKVLVAGGFSMGIALGIALDSAELYYSS</sequence>
<organism evidence="2 3">
    <name type="scientific">Didymodactylos carnosus</name>
    <dbReference type="NCBI Taxonomy" id="1234261"/>
    <lineage>
        <taxon>Eukaryota</taxon>
        <taxon>Metazoa</taxon>
        <taxon>Spiralia</taxon>
        <taxon>Gnathifera</taxon>
        <taxon>Rotifera</taxon>
        <taxon>Eurotatoria</taxon>
        <taxon>Bdelloidea</taxon>
        <taxon>Philodinida</taxon>
        <taxon>Philodinidae</taxon>
        <taxon>Didymodactylos</taxon>
    </lineage>
</organism>
<dbReference type="Gene3D" id="2.130.10.80">
    <property type="entry name" value="Galactose oxidase/kelch, beta-propeller"/>
    <property type="match status" value="1"/>
</dbReference>
<name>A0A8S2RYS8_9BILA</name>
<comment type="caution">
    <text evidence="2">The sequence shown here is derived from an EMBL/GenBank/DDBJ whole genome shotgun (WGS) entry which is preliminary data.</text>
</comment>
<dbReference type="EMBL" id="CAJOBA010046829">
    <property type="protein sequence ID" value="CAF4194108.1"/>
    <property type="molecule type" value="Genomic_DNA"/>
</dbReference>
<feature type="non-terminal residue" evidence="2">
    <location>
        <position position="1"/>
    </location>
</feature>
<dbReference type="InterPro" id="IPR037293">
    <property type="entry name" value="Gal_Oxidase_central_sf"/>
</dbReference>
<dbReference type="InterPro" id="IPR015915">
    <property type="entry name" value="Kelch-typ_b-propeller"/>
</dbReference>
<protein>
    <submittedName>
        <fullName evidence="2">Uncharacterized protein</fullName>
    </submittedName>
</protein>